<feature type="domain" description="ABC transporter" evidence="19">
    <location>
        <begin position="787"/>
        <end position="1024"/>
    </location>
</feature>
<dbReference type="CDD" id="cd03249">
    <property type="entry name" value="ABC_MTABC3_MDL1_MDL2"/>
    <property type="match status" value="1"/>
</dbReference>
<keyword evidence="5 18" id="KW-0812">Transmembrane</keyword>
<feature type="transmembrane region" description="Helical" evidence="18">
    <location>
        <begin position="272"/>
        <end position="292"/>
    </location>
</feature>
<keyword evidence="14 18" id="KW-0472">Membrane</keyword>
<dbReference type="PANTHER" id="PTHR43394">
    <property type="entry name" value="ATP-DEPENDENT PERMEASE MDL1, MITOCHONDRIAL"/>
    <property type="match status" value="1"/>
</dbReference>
<dbReference type="FunFam" id="3.40.50.300:FF:000604">
    <property type="entry name" value="ABC transporter B family member 28"/>
    <property type="match status" value="1"/>
</dbReference>
<dbReference type="Pfam" id="PF00005">
    <property type="entry name" value="ABC_tran"/>
    <property type="match status" value="2"/>
</dbReference>
<keyword evidence="4" id="KW-0633">Potassium transport</keyword>
<dbReference type="FunFam" id="1.20.1560.10:FF:000016">
    <property type="entry name" value="ATP-binding cassette sub-family B member 8, mitochondrial"/>
    <property type="match status" value="1"/>
</dbReference>
<feature type="transmembrane region" description="Helical" evidence="18">
    <location>
        <begin position="175"/>
        <end position="195"/>
    </location>
</feature>
<proteinExistence type="evidence at transcript level"/>
<dbReference type="SUPFAM" id="SSF52540">
    <property type="entry name" value="P-loop containing nucleoside triphosphate hydrolases"/>
    <property type="match status" value="2"/>
</dbReference>
<evidence type="ECO:0000256" key="18">
    <source>
        <dbReference type="SAM" id="Phobius"/>
    </source>
</evidence>
<dbReference type="InterPro" id="IPR011527">
    <property type="entry name" value="ABC1_TM_dom"/>
</dbReference>
<dbReference type="InterPro" id="IPR017871">
    <property type="entry name" value="ABC_transporter-like_CS"/>
</dbReference>
<keyword evidence="13" id="KW-0496">Mitochondrion</keyword>
<dbReference type="GO" id="GO:0005743">
    <property type="term" value="C:mitochondrial inner membrane"/>
    <property type="evidence" value="ECO:0007669"/>
    <property type="project" value="UniProtKB-SubCell"/>
</dbReference>
<dbReference type="InterPro" id="IPR039421">
    <property type="entry name" value="Type_1_exporter"/>
</dbReference>
<keyword evidence="12" id="KW-0406">Ion transport</keyword>
<dbReference type="GO" id="GO:0005524">
    <property type="term" value="F:ATP binding"/>
    <property type="evidence" value="ECO:0007669"/>
    <property type="project" value="UniProtKB-KW"/>
</dbReference>
<evidence type="ECO:0000256" key="17">
    <source>
        <dbReference type="ARBA" id="ARBA00042968"/>
    </source>
</evidence>
<keyword evidence="9" id="KW-0809">Transit peptide</keyword>
<evidence type="ECO:0000259" key="19">
    <source>
        <dbReference type="PROSITE" id="PS50893"/>
    </source>
</evidence>
<evidence type="ECO:0000256" key="14">
    <source>
        <dbReference type="ARBA" id="ARBA00023136"/>
    </source>
</evidence>
<dbReference type="GO" id="GO:0016887">
    <property type="term" value="F:ATP hydrolysis activity"/>
    <property type="evidence" value="ECO:0007669"/>
    <property type="project" value="InterPro"/>
</dbReference>
<feature type="domain" description="ABC transmembrane type-1" evidence="20">
    <location>
        <begin position="121"/>
        <end position="413"/>
    </location>
</feature>
<dbReference type="SMART" id="SM00382">
    <property type="entry name" value="AAA"/>
    <property type="match status" value="2"/>
</dbReference>
<organism evidence="21">
    <name type="scientific">Daphnia magna</name>
    <dbReference type="NCBI Taxonomy" id="35525"/>
    <lineage>
        <taxon>Eukaryota</taxon>
        <taxon>Metazoa</taxon>
        <taxon>Ecdysozoa</taxon>
        <taxon>Arthropoda</taxon>
        <taxon>Crustacea</taxon>
        <taxon>Branchiopoda</taxon>
        <taxon>Diplostraca</taxon>
        <taxon>Cladocera</taxon>
        <taxon>Anomopoda</taxon>
        <taxon>Daphniidae</taxon>
        <taxon>Daphnia</taxon>
    </lineage>
</organism>
<comment type="similarity">
    <text evidence="2">Belongs to the ABC transporter superfamily. ABCB family. Multidrug resistance exporter (TC 3.A.1.201) subfamily.</text>
</comment>
<evidence type="ECO:0000256" key="8">
    <source>
        <dbReference type="ARBA" id="ARBA00022840"/>
    </source>
</evidence>
<keyword evidence="7" id="KW-0999">Mitochondrion inner membrane</keyword>
<name>A0A482DIG9_9CRUS</name>
<dbReference type="GO" id="GO:0015421">
    <property type="term" value="F:ABC-type oligopeptide transporter activity"/>
    <property type="evidence" value="ECO:0007669"/>
    <property type="project" value="TreeGrafter"/>
</dbReference>
<accession>A0A482DIG9</accession>
<feature type="domain" description="ABC transmembrane type-1" evidence="20">
    <location>
        <begin position="596"/>
        <end position="752"/>
    </location>
</feature>
<feature type="domain" description="ABC transporter" evidence="19">
    <location>
        <begin position="448"/>
        <end position="698"/>
    </location>
</feature>
<dbReference type="GO" id="GO:0006813">
    <property type="term" value="P:potassium ion transport"/>
    <property type="evidence" value="ECO:0007669"/>
    <property type="project" value="UniProtKB-KW"/>
</dbReference>
<evidence type="ECO:0000256" key="6">
    <source>
        <dbReference type="ARBA" id="ARBA00022741"/>
    </source>
</evidence>
<evidence type="ECO:0000256" key="4">
    <source>
        <dbReference type="ARBA" id="ARBA00022538"/>
    </source>
</evidence>
<protein>
    <recommendedName>
        <fullName evidence="15">Mitochondrial potassium channel ATP-binding subunit</fullName>
    </recommendedName>
    <alternativeName>
        <fullName evidence="17">ATP-binding cassette sub-family B member 8, mitochondrial</fullName>
    </alternativeName>
    <alternativeName>
        <fullName evidence="16">Mitochondrial sulfonylurea-receptor</fullName>
    </alternativeName>
</protein>
<dbReference type="InterPro" id="IPR036640">
    <property type="entry name" value="ABC1_TM_sf"/>
</dbReference>
<keyword evidence="11 18" id="KW-1133">Transmembrane helix</keyword>
<reference evidence="21" key="1">
    <citation type="journal article" date="2019" name="Aquat. Toxicol.">
        <title>The genome of the freshwater water flea Daphnia magna: A potential use for freshwater molecular ecotoxicology.</title>
        <authorList>
            <person name="Lee B.Y."/>
            <person name="Choi B.S."/>
            <person name="Kim M.S."/>
            <person name="Park J.C."/>
            <person name="Jeong C.B."/>
            <person name="Han J."/>
            <person name="Lee J.S."/>
        </authorList>
    </citation>
    <scope>NUCLEOTIDE SEQUENCE</scope>
</reference>
<keyword evidence="8 21" id="KW-0067">ATP-binding</keyword>
<dbReference type="CDD" id="cd18574">
    <property type="entry name" value="ABC_6TM_ABCB8_like"/>
    <property type="match status" value="1"/>
</dbReference>
<keyword evidence="6" id="KW-0547">Nucleotide-binding</keyword>
<evidence type="ECO:0000256" key="2">
    <source>
        <dbReference type="ARBA" id="ARBA00007577"/>
    </source>
</evidence>
<dbReference type="PROSITE" id="PS50929">
    <property type="entry name" value="ABC_TM1F"/>
    <property type="match status" value="2"/>
</dbReference>
<dbReference type="GO" id="GO:0090374">
    <property type="term" value="P:oligopeptide export from mitochondrion"/>
    <property type="evidence" value="ECO:0007669"/>
    <property type="project" value="TreeGrafter"/>
</dbReference>
<feature type="transmembrane region" description="Helical" evidence="18">
    <location>
        <begin position="609"/>
        <end position="631"/>
    </location>
</feature>
<dbReference type="Gene3D" id="3.40.50.300">
    <property type="entry name" value="P-loop containing nucleotide triphosphate hydrolases"/>
    <property type="match status" value="2"/>
</dbReference>
<dbReference type="PROSITE" id="PS00211">
    <property type="entry name" value="ABC_TRANSPORTER_1"/>
    <property type="match status" value="2"/>
</dbReference>
<sequence length="1036" mass="113104">MLICRIINLLNQSSHISARLGSQRYLIETLKCKAVQSVKQTFRTQSTKTAAKETSTISLRLLGLSCGAGLIVGKQLFNSESQVYCEAKLTSRIIEDEQSKQPKFDWNRFWELLRPHWWYLIIAVSSAFVVAVLNIEIPRLLGDMINVVSNHLNNDSESAAGNYWQELKVPAMRLGIMYVAQAAFTFVYIHTLSCVGERMACQLRQDLFSAIVRQDIAFFDSHRTGELVNRLTTDVQDFKSSFKLCVSQGLRSITQTIGCMVSMYLISPPLTLYMATIVPAVIGVGSLLGKFLRNQSRAAQAQVAKSTAVCDEALSNIRTVRAFAMEEKEMELYAQELEKARIMQENLGMGIGLFQSGANLFLNGIVLGTVGIGGSLLSSGQIKAGDLMAFLVATQTIQRSLAQLSLLFGHYVRGTSAGSRVFEYIHLEPSIPLQGGKTIPFHSLFGQVEFKNVYFSYPTRQDQKVLKDFTLTLPAGKVVALVGSSGGGKSTVAALLERFYDTDSGEITIDGHNVKNLDPTWLRGRAIGFINQEPILFATSIIENIRYGKPSASDFEVMEAAKLANADDFIRSFPNGYATRVGERGVTISGGQKQRIAIARALLKNPPPLTLYMATIVPVVIGVGSLLGKFLRNQSRAAQAQVAKSTAVCDEALSNIRTVRAFAMEEKEMELYAQELEKARIMQENLGMGIGLFQSGANLFLNGIVLGTVGIGGSLLSSGQIKPGDLMAFLVATQTIQRSLAQLSLLFGHYVRGTSAGSRVFEYIHLEPSIPLQGGKTIPFHSLFGQVEFKNVYFSYPTRQDQKVLKDFTLTLPAGKVVALVGSSGGGKSTVAALLERFYDTDSGEITIDGHNVKNLDPTWLRGRAIGFINQEPILFASSIIENIRYGKPSASDFEVMEAAKLANADDFIRSFPNGYATRVGERGVTISGGQKQRIAIARALLKNPSILILDEATSALDAESEKLVQDALDKVAAGRTVLIVAHRLSTIQNADIIAVVSKGTIAEVGTHKSLVDKRGLYWNLIRQQQQNHSSPSAGA</sequence>
<comment type="subcellular location">
    <subcellularLocation>
        <location evidence="1">Mitochondrion inner membrane</location>
        <topology evidence="1">Multi-pass membrane protein</topology>
    </subcellularLocation>
</comment>
<evidence type="ECO:0000313" key="21">
    <source>
        <dbReference type="EMBL" id="QBM06357.1"/>
    </source>
</evidence>
<evidence type="ECO:0000256" key="1">
    <source>
        <dbReference type="ARBA" id="ARBA00004448"/>
    </source>
</evidence>
<dbReference type="Pfam" id="PF00664">
    <property type="entry name" value="ABC_membrane"/>
    <property type="match status" value="2"/>
</dbReference>
<dbReference type="PANTHER" id="PTHR43394:SF17">
    <property type="entry name" value="MITOCHONDRIAL POTASSIUM CHANNEL ATP-BINDING SUBUNIT"/>
    <property type="match status" value="1"/>
</dbReference>
<evidence type="ECO:0000259" key="20">
    <source>
        <dbReference type="PROSITE" id="PS50929"/>
    </source>
</evidence>
<feature type="transmembrane region" description="Helical" evidence="18">
    <location>
        <begin position="117"/>
        <end position="135"/>
    </location>
</feature>
<dbReference type="FunFam" id="3.40.50.300:FF:000403">
    <property type="entry name" value="ATP-binding cassette sub-family B member 8, mitochondrial"/>
    <property type="match status" value="1"/>
</dbReference>
<evidence type="ECO:0000256" key="7">
    <source>
        <dbReference type="ARBA" id="ARBA00022792"/>
    </source>
</evidence>
<dbReference type="SUPFAM" id="SSF90123">
    <property type="entry name" value="ABC transporter transmembrane region"/>
    <property type="match status" value="2"/>
</dbReference>
<evidence type="ECO:0000256" key="5">
    <source>
        <dbReference type="ARBA" id="ARBA00022692"/>
    </source>
</evidence>
<dbReference type="InterPro" id="IPR003593">
    <property type="entry name" value="AAA+_ATPase"/>
</dbReference>
<evidence type="ECO:0000256" key="11">
    <source>
        <dbReference type="ARBA" id="ARBA00022989"/>
    </source>
</evidence>
<evidence type="ECO:0000256" key="12">
    <source>
        <dbReference type="ARBA" id="ARBA00023065"/>
    </source>
</evidence>
<dbReference type="InterPro" id="IPR027417">
    <property type="entry name" value="P-loop_NTPase"/>
</dbReference>
<dbReference type="OrthoDB" id="6500128at2759"/>
<keyword evidence="3" id="KW-0813">Transport</keyword>
<dbReference type="Gene3D" id="1.20.1560.10">
    <property type="entry name" value="ABC transporter type 1, transmembrane domain"/>
    <property type="match status" value="3"/>
</dbReference>
<reference evidence="21" key="2">
    <citation type="submission" date="2019-02" db="EMBL/GenBank/DDBJ databases">
        <authorList>
            <person name="Kim M.-S."/>
            <person name="Jeong C.-B."/>
            <person name="Lee J.-S."/>
        </authorList>
    </citation>
    <scope>NUCLEOTIDE SEQUENCE</scope>
</reference>
<evidence type="ECO:0000256" key="3">
    <source>
        <dbReference type="ARBA" id="ARBA00022448"/>
    </source>
</evidence>
<keyword evidence="10" id="KW-0630">Potassium</keyword>
<dbReference type="PROSITE" id="PS50893">
    <property type="entry name" value="ABC_TRANSPORTER_2"/>
    <property type="match status" value="2"/>
</dbReference>
<evidence type="ECO:0000256" key="16">
    <source>
        <dbReference type="ARBA" id="ARBA00041416"/>
    </source>
</evidence>
<evidence type="ECO:0000256" key="13">
    <source>
        <dbReference type="ARBA" id="ARBA00023128"/>
    </source>
</evidence>
<evidence type="ECO:0000256" key="15">
    <source>
        <dbReference type="ARBA" id="ARBA00040439"/>
    </source>
</evidence>
<dbReference type="InterPro" id="IPR003439">
    <property type="entry name" value="ABC_transporter-like_ATP-bd"/>
</dbReference>
<dbReference type="EMBL" id="MK520824">
    <property type="protein sequence ID" value="QBM06357.1"/>
    <property type="molecule type" value="mRNA"/>
</dbReference>
<evidence type="ECO:0000256" key="10">
    <source>
        <dbReference type="ARBA" id="ARBA00022958"/>
    </source>
</evidence>
<dbReference type="AlphaFoldDB" id="A0A482DIG9"/>
<evidence type="ECO:0000256" key="9">
    <source>
        <dbReference type="ARBA" id="ARBA00022946"/>
    </source>
</evidence>